<proteinExistence type="predicted"/>
<sequence length="118" mass="12995">MAGVFDIELNDQNNGNRLGDEDMEEDNEYLDVECVGSLPTSICVLTVVLHTPYRLFRTVFASHRSSLDVPAQKLLPIDNGISLIYHPLIASDQSLLMVQRGGILSMAHSHLLIASFVA</sequence>
<organism evidence="1 2">
    <name type="scientific">Ascaris lumbricoides</name>
    <name type="common">Giant roundworm</name>
    <dbReference type="NCBI Taxonomy" id="6252"/>
    <lineage>
        <taxon>Eukaryota</taxon>
        <taxon>Metazoa</taxon>
        <taxon>Ecdysozoa</taxon>
        <taxon>Nematoda</taxon>
        <taxon>Chromadorea</taxon>
        <taxon>Rhabditida</taxon>
        <taxon>Spirurina</taxon>
        <taxon>Ascaridomorpha</taxon>
        <taxon>Ascaridoidea</taxon>
        <taxon>Ascarididae</taxon>
        <taxon>Ascaris</taxon>
    </lineage>
</organism>
<reference evidence="2" key="1">
    <citation type="submission" date="2023-03" db="UniProtKB">
        <authorList>
            <consortium name="WormBaseParasite"/>
        </authorList>
    </citation>
    <scope>IDENTIFICATION</scope>
</reference>
<evidence type="ECO:0000313" key="1">
    <source>
        <dbReference type="Proteomes" id="UP000036681"/>
    </source>
</evidence>
<evidence type="ECO:0000313" key="2">
    <source>
        <dbReference type="WBParaSite" id="ALUE_0000783501-mRNA-1"/>
    </source>
</evidence>
<protein>
    <submittedName>
        <fullName evidence="2">Uncharacterized protein</fullName>
    </submittedName>
</protein>
<dbReference type="Proteomes" id="UP000036681">
    <property type="component" value="Unplaced"/>
</dbReference>
<keyword evidence="1" id="KW-1185">Reference proteome</keyword>
<dbReference type="WBParaSite" id="ALUE_0000783501-mRNA-1">
    <property type="protein sequence ID" value="ALUE_0000783501-mRNA-1"/>
    <property type="gene ID" value="ALUE_0000783501"/>
</dbReference>
<accession>A0A9J2PD02</accession>
<dbReference type="AlphaFoldDB" id="A0A9J2PD02"/>
<name>A0A9J2PD02_ASCLU</name>